<evidence type="ECO:0000313" key="3">
    <source>
        <dbReference type="Proteomes" id="UP000006138"/>
    </source>
</evidence>
<dbReference type="Proteomes" id="UP000006138">
    <property type="component" value="Chromosome"/>
</dbReference>
<proteinExistence type="predicted"/>
<feature type="domain" description="DUF6801" evidence="1">
    <location>
        <begin position="24"/>
        <end position="173"/>
    </location>
</feature>
<name>A0A9R0U741_AMYMS</name>
<organism evidence="2 3">
    <name type="scientific">Amycolatopsis mediterranei (strain S699)</name>
    <name type="common">Nocardia mediterranei</name>
    <dbReference type="NCBI Taxonomy" id="713604"/>
    <lineage>
        <taxon>Bacteria</taxon>
        <taxon>Bacillati</taxon>
        <taxon>Actinomycetota</taxon>
        <taxon>Actinomycetes</taxon>
        <taxon>Pseudonocardiales</taxon>
        <taxon>Pseudonocardiaceae</taxon>
        <taxon>Amycolatopsis</taxon>
    </lineage>
</organism>
<dbReference type="EMBL" id="CP002896">
    <property type="protein sequence ID" value="AEK40284.1"/>
    <property type="molecule type" value="Genomic_DNA"/>
</dbReference>
<evidence type="ECO:0000313" key="2">
    <source>
        <dbReference type="EMBL" id="AEK40284.1"/>
    </source>
</evidence>
<dbReference type="InterPro" id="IPR046542">
    <property type="entry name" value="DUF6801"/>
</dbReference>
<dbReference type="KEGG" id="amn:RAM_08970"/>
<reference evidence="2 3" key="1">
    <citation type="journal article" date="2011" name="J. Bacteriol.">
        <title>Whole genome sequence of the rifamycin B-producing strain Amycolatopsis mediterranei S699.</title>
        <authorList>
            <person name="Verma M."/>
            <person name="Kaur J."/>
            <person name="Kumar M."/>
            <person name="Kumari K."/>
            <person name="Saxena A."/>
            <person name="Anand S."/>
            <person name="Nigam A."/>
            <person name="Ravi V."/>
            <person name="Raghuvanshi S."/>
            <person name="Khurana P."/>
            <person name="Tyagi A.K."/>
            <person name="Khurana J.P."/>
            <person name="Lal R."/>
        </authorList>
    </citation>
    <scope>NUCLEOTIDE SEQUENCE [LARGE SCALE GENOMIC DNA]</scope>
    <source>
        <strain evidence="2 3">S699</strain>
    </source>
</reference>
<dbReference type="Pfam" id="PF20611">
    <property type="entry name" value="DUF6801"/>
    <property type="match status" value="1"/>
</dbReference>
<accession>A0A9R0U741</accession>
<evidence type="ECO:0000259" key="1">
    <source>
        <dbReference type="Pfam" id="PF20611"/>
    </source>
</evidence>
<gene>
    <name evidence="2" type="ordered locus">RAM_08970</name>
</gene>
<dbReference type="AlphaFoldDB" id="A0A9R0U741"/>
<protein>
    <recommendedName>
        <fullName evidence="1">DUF6801 domain-containing protein</fullName>
    </recommendedName>
</protein>
<sequence>MLVTGVATGTAAAATVTVQTGALTYTCAFPGLTPQATMLTAQLDVTDLNPGQPFTVVPAATQVIPSNVRAFLRSSGYDAVRGSLGGSFTVSGAAPASGSVGGEFPEQPIGTTGSITLHVAGPVQTFTAEPAGTVAFAMGPGLSDGLQLHRASTGTWVVWSVSCPLKVTNPAQNVSFQPAIVIG</sequence>
<keyword evidence="3" id="KW-1185">Reference proteome</keyword>